<protein>
    <submittedName>
        <fullName evidence="1">Uncharacterized protein</fullName>
    </submittedName>
</protein>
<proteinExistence type="predicted"/>
<name>A0A314XKK6_PRUYE</name>
<accession>A0A314XKK6</accession>
<reference evidence="1 2" key="1">
    <citation type="submission" date="2018-02" db="EMBL/GenBank/DDBJ databases">
        <title>Draft genome of wild Prunus yedoensis var. nudiflora.</title>
        <authorList>
            <person name="Baek S."/>
            <person name="Kim J.-H."/>
            <person name="Choi K."/>
            <person name="Kim G.-B."/>
            <person name="Cho A."/>
            <person name="Jang H."/>
            <person name="Shin C.-H."/>
            <person name="Yu H.-J."/>
            <person name="Mun J.-H."/>
        </authorList>
    </citation>
    <scope>NUCLEOTIDE SEQUENCE [LARGE SCALE GENOMIC DNA]</scope>
    <source>
        <strain evidence="2">cv. Jeju island</strain>
        <tissue evidence="1">Leaf</tissue>
    </source>
</reference>
<comment type="caution">
    <text evidence="1">The sequence shown here is derived from an EMBL/GenBank/DDBJ whole genome shotgun (WGS) entry which is preliminary data.</text>
</comment>
<evidence type="ECO:0000313" key="2">
    <source>
        <dbReference type="Proteomes" id="UP000250321"/>
    </source>
</evidence>
<sequence length="69" mass="7752">MDFALLENIKEVIHNFDGFDEAFVDRLSLTSDGRIQMPEKRLDADILHPKEKETLNATQNGNSVFGTGT</sequence>
<dbReference type="Proteomes" id="UP000250321">
    <property type="component" value="Unassembled WGS sequence"/>
</dbReference>
<gene>
    <name evidence="1" type="ORF">Pyn_35429</name>
</gene>
<evidence type="ECO:0000313" key="1">
    <source>
        <dbReference type="EMBL" id="PQP94521.1"/>
    </source>
</evidence>
<dbReference type="AlphaFoldDB" id="A0A314XKK6"/>
<organism evidence="1 2">
    <name type="scientific">Prunus yedoensis var. nudiflora</name>
    <dbReference type="NCBI Taxonomy" id="2094558"/>
    <lineage>
        <taxon>Eukaryota</taxon>
        <taxon>Viridiplantae</taxon>
        <taxon>Streptophyta</taxon>
        <taxon>Embryophyta</taxon>
        <taxon>Tracheophyta</taxon>
        <taxon>Spermatophyta</taxon>
        <taxon>Magnoliopsida</taxon>
        <taxon>eudicotyledons</taxon>
        <taxon>Gunneridae</taxon>
        <taxon>Pentapetalae</taxon>
        <taxon>rosids</taxon>
        <taxon>fabids</taxon>
        <taxon>Rosales</taxon>
        <taxon>Rosaceae</taxon>
        <taxon>Amygdaloideae</taxon>
        <taxon>Amygdaleae</taxon>
        <taxon>Prunus</taxon>
    </lineage>
</organism>
<keyword evidence="2" id="KW-1185">Reference proteome</keyword>
<dbReference type="EMBL" id="PJQY01002342">
    <property type="protein sequence ID" value="PQP94521.1"/>
    <property type="molecule type" value="Genomic_DNA"/>
</dbReference>